<evidence type="ECO:0000256" key="8">
    <source>
        <dbReference type="ARBA" id="ARBA00022490"/>
    </source>
</evidence>
<dbReference type="PROSITE" id="PS50109">
    <property type="entry name" value="HIS_KIN"/>
    <property type="match status" value="1"/>
</dbReference>
<evidence type="ECO:0000256" key="16">
    <source>
        <dbReference type="ARBA" id="ARBA00023014"/>
    </source>
</evidence>
<gene>
    <name evidence="24" type="ORF">NCCP691_36800</name>
</gene>
<evidence type="ECO:0000256" key="11">
    <source>
        <dbReference type="ARBA" id="ARBA00022723"/>
    </source>
</evidence>
<dbReference type="InterPro" id="IPR004358">
    <property type="entry name" value="Sig_transdc_His_kin-like_C"/>
</dbReference>
<evidence type="ECO:0000259" key="22">
    <source>
        <dbReference type="PROSITE" id="PS50113"/>
    </source>
</evidence>
<reference evidence="24 25" key="1">
    <citation type="journal article" date="2022" name="Int. J. Syst. Evol. Microbiol.">
        <title>Noviherbaspirillum aridicola sp. nov., isolated from an arid soil in Pakistan.</title>
        <authorList>
            <person name="Khan I.U."/>
            <person name="Saqib M."/>
            <person name="Amin A."/>
            <person name="Hussain F."/>
            <person name="Li L."/>
            <person name="Liu Y.H."/>
            <person name="Fang B.Z."/>
            <person name="Ahmed I."/>
            <person name="Li W.J."/>
        </authorList>
    </citation>
    <scope>NUCLEOTIDE SEQUENCE [LARGE SCALE GENOMIC DNA]</scope>
    <source>
        <strain evidence="24 25">NCCP-691</strain>
    </source>
</reference>
<dbReference type="PANTHER" id="PTHR24421:SF59">
    <property type="entry name" value="OXYGEN SENSOR HISTIDINE KINASE NREB"/>
    <property type="match status" value="1"/>
</dbReference>
<feature type="transmembrane region" description="Helical" evidence="20">
    <location>
        <begin position="321"/>
        <end position="341"/>
    </location>
</feature>
<evidence type="ECO:0000259" key="23">
    <source>
        <dbReference type="PROSITE" id="PS50839"/>
    </source>
</evidence>
<evidence type="ECO:0000256" key="7">
    <source>
        <dbReference type="ARBA" id="ARBA00022485"/>
    </source>
</evidence>
<keyword evidence="10 20" id="KW-0812">Transmembrane</keyword>
<dbReference type="CDD" id="cd00130">
    <property type="entry name" value="PAS"/>
    <property type="match status" value="1"/>
</dbReference>
<evidence type="ECO:0000259" key="21">
    <source>
        <dbReference type="PROSITE" id="PS50109"/>
    </source>
</evidence>
<evidence type="ECO:0000256" key="19">
    <source>
        <dbReference type="ARBA" id="ARBA00030800"/>
    </source>
</evidence>
<dbReference type="InterPro" id="IPR003594">
    <property type="entry name" value="HATPase_dom"/>
</dbReference>
<evidence type="ECO:0000256" key="20">
    <source>
        <dbReference type="SAM" id="Phobius"/>
    </source>
</evidence>
<dbReference type="Pfam" id="PF08447">
    <property type="entry name" value="PAS_3"/>
    <property type="match status" value="1"/>
</dbReference>
<dbReference type="InterPro" id="IPR035965">
    <property type="entry name" value="PAS-like_dom_sf"/>
</dbReference>
<evidence type="ECO:0000256" key="18">
    <source>
        <dbReference type="ARBA" id="ARBA00024827"/>
    </source>
</evidence>
<keyword evidence="13 20" id="KW-1133">Transmembrane helix</keyword>
<keyword evidence="14" id="KW-0408">Iron</keyword>
<feature type="domain" description="CHASE" evidence="23">
    <location>
        <begin position="74"/>
        <end position="245"/>
    </location>
</feature>
<sequence>MGNWKRFFSSLLTSTAWWSGVAVSLVLYLVVARVVEDKNQAQFDLQADNSRLAVQTRVRAYVDLLRGASAVFSSGHPVGRDTFRAYVAQLDLKQSFPGIENLNFAARVSAADKDAFIDAVRSDRSVRAEGHPGFDILPPGERDEYHVLTYLEPMEGNEQAFGLDLGATAAVGNTLAVSRDSGQPASSVRLIRIGGPDNYAGIAIRMPVYRGDMPTGSVAERRAAYYGSVGAGINLNLLMAGAVDQQTWRKMRIRLFNGHAGRPEAGGAGDDHRMLFDSTPSRPAPGAGMHVKRVSMNIGPRVWEAEFSAPRDAFATRFDTWLPWIMLIAGLLGTTLLYCIYYSMRSARGRAVDLAREMTRDLRNSEASLAEAQHMAHLGSWTLEPNTRVMNWSAETGRIFGMSHYRAEQQYDDFLRRVHADDRQFARAGLNRALAGEEEFNAELRICRLDGAVRWVQLIARLGSDERTPLLRGTIMDINDRKETVEALHRSRELLRELTAYQDRVKEEERKRIAREIHDELGQTLLALRIDVSMLEARTARSHPRLHDKVRSALGQIDATVKTIRTIINNLRPAVLDLGLTAAFEWQVNEFRRRSGIGCELRMSGQELEVDDTLATSLFRILQESLTNVIRHANASYVLVDLYQDEGRLVLKITDNGIGLLPGPRKRGNSFGLIGVEERVHALNGEFRISSAPGKGTTLIIQIPLVSPETQAPARLGVGAAQG</sequence>
<evidence type="ECO:0000256" key="1">
    <source>
        <dbReference type="ARBA" id="ARBA00000085"/>
    </source>
</evidence>
<keyword evidence="9" id="KW-0808">Transferase</keyword>
<proteinExistence type="predicted"/>
<keyword evidence="15" id="KW-0902">Two-component regulatory system</keyword>
<dbReference type="SUPFAM" id="SSF55785">
    <property type="entry name" value="PYP-like sensor domain (PAS domain)"/>
    <property type="match status" value="1"/>
</dbReference>
<accession>A0ABQ4Q9E1</accession>
<dbReference type="CDD" id="cd16917">
    <property type="entry name" value="HATPase_UhpB-NarQ-NarX-like"/>
    <property type="match status" value="1"/>
</dbReference>
<dbReference type="SMART" id="SM00387">
    <property type="entry name" value="HATPase_c"/>
    <property type="match status" value="1"/>
</dbReference>
<dbReference type="InterPro" id="IPR013655">
    <property type="entry name" value="PAS_fold_3"/>
</dbReference>
<dbReference type="Pfam" id="PF07730">
    <property type="entry name" value="HisKA_3"/>
    <property type="match status" value="1"/>
</dbReference>
<evidence type="ECO:0000256" key="2">
    <source>
        <dbReference type="ARBA" id="ARBA00001966"/>
    </source>
</evidence>
<feature type="domain" description="PAC" evidence="22">
    <location>
        <begin position="440"/>
        <end position="490"/>
    </location>
</feature>
<dbReference type="InterPro" id="IPR011712">
    <property type="entry name" value="Sig_transdc_His_kin_sub3_dim/P"/>
</dbReference>
<evidence type="ECO:0000313" key="25">
    <source>
        <dbReference type="Proteomes" id="UP000887222"/>
    </source>
</evidence>
<evidence type="ECO:0000256" key="9">
    <source>
        <dbReference type="ARBA" id="ARBA00022679"/>
    </source>
</evidence>
<protein>
    <recommendedName>
        <fullName evidence="6">Oxygen sensor histidine kinase NreB</fullName>
        <ecNumber evidence="5">2.7.13.3</ecNumber>
    </recommendedName>
    <alternativeName>
        <fullName evidence="19">Nitrogen regulation protein B</fullName>
    </alternativeName>
</protein>
<evidence type="ECO:0000256" key="15">
    <source>
        <dbReference type="ARBA" id="ARBA00023012"/>
    </source>
</evidence>
<dbReference type="PROSITE" id="PS50113">
    <property type="entry name" value="PAC"/>
    <property type="match status" value="1"/>
</dbReference>
<dbReference type="PANTHER" id="PTHR24421">
    <property type="entry name" value="NITRATE/NITRITE SENSOR PROTEIN NARX-RELATED"/>
    <property type="match status" value="1"/>
</dbReference>
<dbReference type="SMART" id="SM01079">
    <property type="entry name" value="CHASE"/>
    <property type="match status" value="1"/>
</dbReference>
<dbReference type="PRINTS" id="PR00344">
    <property type="entry name" value="BCTRLSENSOR"/>
</dbReference>
<dbReference type="SUPFAM" id="SSF55874">
    <property type="entry name" value="ATPase domain of HSP90 chaperone/DNA topoisomerase II/histidine kinase"/>
    <property type="match status" value="1"/>
</dbReference>
<dbReference type="RefSeq" id="WP_220810081.1">
    <property type="nucleotide sequence ID" value="NZ_BPMK01000019.1"/>
</dbReference>
<evidence type="ECO:0000256" key="6">
    <source>
        <dbReference type="ARBA" id="ARBA00017322"/>
    </source>
</evidence>
<keyword evidence="8" id="KW-0963">Cytoplasm</keyword>
<evidence type="ECO:0000256" key="3">
    <source>
        <dbReference type="ARBA" id="ARBA00004370"/>
    </source>
</evidence>
<keyword evidence="7" id="KW-0004">4Fe-4S</keyword>
<dbReference type="PROSITE" id="PS50839">
    <property type="entry name" value="CHASE"/>
    <property type="match status" value="1"/>
</dbReference>
<comment type="subcellular location">
    <subcellularLocation>
        <location evidence="4">Cytoplasm</location>
    </subcellularLocation>
    <subcellularLocation>
        <location evidence="3">Membrane</location>
    </subcellularLocation>
</comment>
<feature type="domain" description="Histidine kinase" evidence="21">
    <location>
        <begin position="516"/>
        <end position="707"/>
    </location>
</feature>
<dbReference type="InterPro" id="IPR000014">
    <property type="entry name" value="PAS"/>
</dbReference>
<dbReference type="Proteomes" id="UP000887222">
    <property type="component" value="Unassembled WGS sequence"/>
</dbReference>
<evidence type="ECO:0000256" key="17">
    <source>
        <dbReference type="ARBA" id="ARBA00023136"/>
    </source>
</evidence>
<organism evidence="24 25">
    <name type="scientific">Noviherbaspirillum aridicola</name>
    <dbReference type="NCBI Taxonomy" id="2849687"/>
    <lineage>
        <taxon>Bacteria</taxon>
        <taxon>Pseudomonadati</taxon>
        <taxon>Pseudomonadota</taxon>
        <taxon>Betaproteobacteria</taxon>
        <taxon>Burkholderiales</taxon>
        <taxon>Oxalobacteraceae</taxon>
        <taxon>Noviherbaspirillum</taxon>
    </lineage>
</organism>
<comment type="function">
    <text evidence="18">Member of the two-component regulatory system NreB/NreC involved in the control of dissimilatory nitrate/nitrite reduction in response to oxygen. NreB functions as a direct oxygen sensor histidine kinase which is autophosphorylated, in the absence of oxygen, probably at the conserved histidine residue, and transfers its phosphate group probably to a conserved aspartate residue of NreC. NreB/NreC activates the expression of the nitrate (narGHJI) and nitrite (nir) reductase operons, as well as the putative nitrate transporter gene narT.</text>
</comment>
<evidence type="ECO:0000256" key="5">
    <source>
        <dbReference type="ARBA" id="ARBA00012438"/>
    </source>
</evidence>
<comment type="catalytic activity">
    <reaction evidence="1">
        <text>ATP + protein L-histidine = ADP + protein N-phospho-L-histidine.</text>
        <dbReference type="EC" id="2.7.13.3"/>
    </reaction>
</comment>
<dbReference type="NCBIfam" id="TIGR00229">
    <property type="entry name" value="sensory_box"/>
    <property type="match status" value="1"/>
</dbReference>
<evidence type="ECO:0000313" key="24">
    <source>
        <dbReference type="EMBL" id="GIZ53666.1"/>
    </source>
</evidence>
<keyword evidence="12" id="KW-0418">Kinase</keyword>
<evidence type="ECO:0000256" key="4">
    <source>
        <dbReference type="ARBA" id="ARBA00004496"/>
    </source>
</evidence>
<comment type="caution">
    <text evidence="24">The sequence shown here is derived from an EMBL/GenBank/DDBJ whole genome shotgun (WGS) entry which is preliminary data.</text>
</comment>
<keyword evidence="16" id="KW-0411">Iron-sulfur</keyword>
<dbReference type="Gene3D" id="1.20.5.1930">
    <property type="match status" value="1"/>
</dbReference>
<dbReference type="Gene3D" id="3.30.450.20">
    <property type="entry name" value="PAS domain"/>
    <property type="match status" value="1"/>
</dbReference>
<dbReference type="EC" id="2.7.13.3" evidence="5"/>
<dbReference type="Pfam" id="PF02518">
    <property type="entry name" value="HATPase_c"/>
    <property type="match status" value="1"/>
</dbReference>
<dbReference type="InterPro" id="IPR005467">
    <property type="entry name" value="His_kinase_dom"/>
</dbReference>
<dbReference type="InterPro" id="IPR036890">
    <property type="entry name" value="HATPase_C_sf"/>
</dbReference>
<dbReference type="Gene3D" id="3.30.450.350">
    <property type="entry name" value="CHASE domain"/>
    <property type="match status" value="1"/>
</dbReference>
<evidence type="ECO:0000256" key="12">
    <source>
        <dbReference type="ARBA" id="ARBA00022777"/>
    </source>
</evidence>
<keyword evidence="25" id="KW-1185">Reference proteome</keyword>
<dbReference type="Gene3D" id="2.10.70.100">
    <property type="match status" value="1"/>
</dbReference>
<comment type="cofactor">
    <cofactor evidence="2">
        <name>[4Fe-4S] cluster</name>
        <dbReference type="ChEBI" id="CHEBI:49883"/>
    </cofactor>
</comment>
<dbReference type="InterPro" id="IPR000700">
    <property type="entry name" value="PAS-assoc_C"/>
</dbReference>
<evidence type="ECO:0000256" key="10">
    <source>
        <dbReference type="ARBA" id="ARBA00022692"/>
    </source>
</evidence>
<dbReference type="InterPro" id="IPR050482">
    <property type="entry name" value="Sensor_HK_TwoCompSys"/>
</dbReference>
<evidence type="ECO:0000256" key="13">
    <source>
        <dbReference type="ARBA" id="ARBA00022989"/>
    </source>
</evidence>
<dbReference type="Gene3D" id="3.30.565.10">
    <property type="entry name" value="Histidine kinase-like ATPase, C-terminal domain"/>
    <property type="match status" value="1"/>
</dbReference>
<keyword evidence="17 20" id="KW-0472">Membrane</keyword>
<dbReference type="InterPro" id="IPR006189">
    <property type="entry name" value="CHASE_dom"/>
</dbReference>
<dbReference type="Pfam" id="PF03924">
    <property type="entry name" value="CHASE"/>
    <property type="match status" value="1"/>
</dbReference>
<dbReference type="InterPro" id="IPR042240">
    <property type="entry name" value="CHASE_sf"/>
</dbReference>
<name>A0ABQ4Q9E1_9BURK</name>
<keyword evidence="11" id="KW-0479">Metal-binding</keyword>
<dbReference type="EMBL" id="BPMK01000019">
    <property type="protein sequence ID" value="GIZ53666.1"/>
    <property type="molecule type" value="Genomic_DNA"/>
</dbReference>
<evidence type="ECO:0000256" key="14">
    <source>
        <dbReference type="ARBA" id="ARBA00023004"/>
    </source>
</evidence>